<sequence length="161" mass="16763">MADANYPEEMTMAPAWSCTRIPQLALALAVTLATPAAANDTCRWANDGDCDDPSIYGAVSGLCDPGTDTSDCTGYVPPLDISDICLFANDGECDDPSVAGHVTTSCAPGTDNTDCGIVSLEPMEPMDDEPLGDACPPGTIVVDGRCIDEDLMIEEEPAAEK</sequence>
<reference evidence="2 3" key="1">
    <citation type="submission" date="2013-03" db="EMBL/GenBank/DDBJ databases">
        <authorList>
            <person name="Fiebig A."/>
            <person name="Goeker M."/>
            <person name="Klenk H.-P.P."/>
        </authorList>
    </citation>
    <scope>NUCLEOTIDE SEQUENCE [LARGE SCALE GENOMIC DNA]</scope>
    <source>
        <strain evidence="3">DSM 19469</strain>
    </source>
</reference>
<evidence type="ECO:0000313" key="2">
    <source>
        <dbReference type="EMBL" id="AHM04005.1"/>
    </source>
</evidence>
<dbReference type="HOGENOM" id="CLU_1642428_0_0_5"/>
<keyword evidence="3" id="KW-1185">Reference proteome</keyword>
<proteinExistence type="predicted"/>
<accession>W8SNB3</accession>
<evidence type="ECO:0000256" key="1">
    <source>
        <dbReference type="SAM" id="SignalP"/>
    </source>
</evidence>
<dbReference type="eggNOG" id="COG3591">
    <property type="taxonomic scope" value="Bacteria"/>
</dbReference>
<dbReference type="PATRIC" id="fig|1294273.3.peg.1600"/>
<dbReference type="KEGG" id="red:roselon_01626"/>
<evidence type="ECO:0000313" key="3">
    <source>
        <dbReference type="Proteomes" id="UP000019593"/>
    </source>
</evidence>
<keyword evidence="1" id="KW-0732">Signal</keyword>
<protein>
    <submittedName>
        <fullName evidence="2">Peptidase S1 and S6, chymotrypsin/Hap</fullName>
    </submittedName>
</protein>
<name>W8SNB3_9RHOB</name>
<feature type="chain" id="PRO_5004912985" evidence="1">
    <location>
        <begin position="39"/>
        <end position="161"/>
    </location>
</feature>
<feature type="signal peptide" evidence="1">
    <location>
        <begin position="1"/>
        <end position="38"/>
    </location>
</feature>
<dbReference type="OrthoDB" id="7857184at2"/>
<dbReference type="STRING" id="1294273.roselon_01626"/>
<dbReference type="RefSeq" id="WP_025311829.1">
    <property type="nucleotide sequence ID" value="NZ_CP004372.1"/>
</dbReference>
<organism evidence="2 3">
    <name type="scientific">Roseicyclus elongatus DSM 19469</name>
    <dbReference type="NCBI Taxonomy" id="1294273"/>
    <lineage>
        <taxon>Bacteria</taxon>
        <taxon>Pseudomonadati</taxon>
        <taxon>Pseudomonadota</taxon>
        <taxon>Alphaproteobacteria</taxon>
        <taxon>Rhodobacterales</taxon>
        <taxon>Roseobacteraceae</taxon>
        <taxon>Roseicyclus</taxon>
    </lineage>
</organism>
<dbReference type="Proteomes" id="UP000019593">
    <property type="component" value="Chromosome"/>
</dbReference>
<gene>
    <name evidence="2" type="ORF">roselon_01626</name>
</gene>
<dbReference type="EMBL" id="CP004372">
    <property type="protein sequence ID" value="AHM04005.1"/>
    <property type="molecule type" value="Genomic_DNA"/>
</dbReference>
<dbReference type="AlphaFoldDB" id="W8SNB3"/>